<evidence type="ECO:0000313" key="2">
    <source>
        <dbReference type="EMBL" id="KAK8498953.1"/>
    </source>
</evidence>
<name>A0ABR2AY72_9ROSI</name>
<comment type="caution">
    <text evidence="2">The sequence shown here is derived from an EMBL/GenBank/DDBJ whole genome shotgun (WGS) entry which is preliminary data.</text>
</comment>
<dbReference type="Proteomes" id="UP001472677">
    <property type="component" value="Unassembled WGS sequence"/>
</dbReference>
<evidence type="ECO:0000256" key="1">
    <source>
        <dbReference type="SAM" id="MobiDB-lite"/>
    </source>
</evidence>
<protein>
    <submittedName>
        <fullName evidence="2">Uncharacterized protein</fullName>
    </submittedName>
</protein>
<proteinExistence type="predicted"/>
<accession>A0ABR2AY72</accession>
<feature type="region of interest" description="Disordered" evidence="1">
    <location>
        <begin position="34"/>
        <end position="60"/>
    </location>
</feature>
<evidence type="ECO:0000313" key="3">
    <source>
        <dbReference type="Proteomes" id="UP001472677"/>
    </source>
</evidence>
<sequence length="286" mass="31468">MALVRIEPGEQLNVCTVGRELASAREQVDLVMDKTHGPMGPPNTVVEEPRPRPQSQQPKDDFYGLWTHVEKRRHCSNVASRVDNKVRDVPISSRGSRFVALAISEGEGHRSTKRKWQGLGISQCNDGRSEDNGMIAELVTETLSDVGDHGQNIIRKASLEVNDKVSDVAGWDMVASTKGAIRNTTSAAGVTLKIGKQKKTDKASLKMIAFSDWVSNLSKSFLKHGSSVDHGSLQATGVALKRGSSKSRLLLRTRDLDIVAIMEPRVSEVDFDNIIWKDTVRIDMVV</sequence>
<keyword evidence="3" id="KW-1185">Reference proteome</keyword>
<gene>
    <name evidence="2" type="ORF">V6N12_046209</name>
</gene>
<dbReference type="EMBL" id="JBBPBM010000242">
    <property type="protein sequence ID" value="KAK8498953.1"/>
    <property type="molecule type" value="Genomic_DNA"/>
</dbReference>
<organism evidence="2 3">
    <name type="scientific">Hibiscus sabdariffa</name>
    <name type="common">roselle</name>
    <dbReference type="NCBI Taxonomy" id="183260"/>
    <lineage>
        <taxon>Eukaryota</taxon>
        <taxon>Viridiplantae</taxon>
        <taxon>Streptophyta</taxon>
        <taxon>Embryophyta</taxon>
        <taxon>Tracheophyta</taxon>
        <taxon>Spermatophyta</taxon>
        <taxon>Magnoliopsida</taxon>
        <taxon>eudicotyledons</taxon>
        <taxon>Gunneridae</taxon>
        <taxon>Pentapetalae</taxon>
        <taxon>rosids</taxon>
        <taxon>malvids</taxon>
        <taxon>Malvales</taxon>
        <taxon>Malvaceae</taxon>
        <taxon>Malvoideae</taxon>
        <taxon>Hibiscus</taxon>
    </lineage>
</organism>
<reference evidence="2 3" key="1">
    <citation type="journal article" date="2024" name="G3 (Bethesda)">
        <title>Genome assembly of Hibiscus sabdariffa L. provides insights into metabolisms of medicinal natural products.</title>
        <authorList>
            <person name="Kim T."/>
        </authorList>
    </citation>
    <scope>NUCLEOTIDE SEQUENCE [LARGE SCALE GENOMIC DNA]</scope>
    <source>
        <strain evidence="2">TK-2024</strain>
        <tissue evidence="2">Old leaves</tissue>
    </source>
</reference>